<accession>A0A9J6H4R1</accession>
<dbReference type="VEuPathDB" id="VectorBase:HLOH_056393"/>
<dbReference type="Proteomes" id="UP000821853">
    <property type="component" value="Unassembled WGS sequence"/>
</dbReference>
<dbReference type="EMBL" id="JABSTR010000169">
    <property type="protein sequence ID" value="KAH9382685.1"/>
    <property type="molecule type" value="Genomic_DNA"/>
</dbReference>
<proteinExistence type="predicted"/>
<evidence type="ECO:0000313" key="3">
    <source>
        <dbReference type="Proteomes" id="UP000821853"/>
    </source>
</evidence>
<evidence type="ECO:0000313" key="2">
    <source>
        <dbReference type="EMBL" id="KAH9382685.1"/>
    </source>
</evidence>
<gene>
    <name evidence="2" type="ORF">HPB48_023241</name>
</gene>
<comment type="caution">
    <text evidence="2">The sequence shown here is derived from an EMBL/GenBank/DDBJ whole genome shotgun (WGS) entry which is preliminary data.</text>
</comment>
<reference evidence="2 3" key="1">
    <citation type="journal article" date="2020" name="Cell">
        <title>Large-Scale Comparative Analyses of Tick Genomes Elucidate Their Genetic Diversity and Vector Capacities.</title>
        <authorList>
            <consortium name="Tick Genome and Microbiome Consortium (TIGMIC)"/>
            <person name="Jia N."/>
            <person name="Wang J."/>
            <person name="Shi W."/>
            <person name="Du L."/>
            <person name="Sun Y."/>
            <person name="Zhan W."/>
            <person name="Jiang J.F."/>
            <person name="Wang Q."/>
            <person name="Zhang B."/>
            <person name="Ji P."/>
            <person name="Bell-Sakyi L."/>
            <person name="Cui X.M."/>
            <person name="Yuan T.T."/>
            <person name="Jiang B.G."/>
            <person name="Yang W.F."/>
            <person name="Lam T.T."/>
            <person name="Chang Q.C."/>
            <person name="Ding S.J."/>
            <person name="Wang X.J."/>
            <person name="Zhu J.G."/>
            <person name="Ruan X.D."/>
            <person name="Zhao L."/>
            <person name="Wei J.T."/>
            <person name="Ye R.Z."/>
            <person name="Que T.C."/>
            <person name="Du C.H."/>
            <person name="Zhou Y.H."/>
            <person name="Cheng J.X."/>
            <person name="Dai P.F."/>
            <person name="Guo W.B."/>
            <person name="Han X.H."/>
            <person name="Huang E.J."/>
            <person name="Li L.F."/>
            <person name="Wei W."/>
            <person name="Gao Y.C."/>
            <person name="Liu J.Z."/>
            <person name="Shao H.Z."/>
            <person name="Wang X."/>
            <person name="Wang C.C."/>
            <person name="Yang T.C."/>
            <person name="Huo Q.B."/>
            <person name="Li W."/>
            <person name="Chen H.Y."/>
            <person name="Chen S.E."/>
            <person name="Zhou L.G."/>
            <person name="Ni X.B."/>
            <person name="Tian J.H."/>
            <person name="Sheng Y."/>
            <person name="Liu T."/>
            <person name="Pan Y.S."/>
            <person name="Xia L.Y."/>
            <person name="Li J."/>
            <person name="Zhao F."/>
            <person name="Cao W.C."/>
        </authorList>
    </citation>
    <scope>NUCLEOTIDE SEQUENCE [LARGE SCALE GENOMIC DNA]</scope>
    <source>
        <strain evidence="2">HaeL-2018</strain>
    </source>
</reference>
<feature type="region of interest" description="Disordered" evidence="1">
    <location>
        <begin position="167"/>
        <end position="193"/>
    </location>
</feature>
<dbReference type="OrthoDB" id="529273at2759"/>
<evidence type="ECO:0000256" key="1">
    <source>
        <dbReference type="SAM" id="MobiDB-lite"/>
    </source>
</evidence>
<sequence>MSKRPGCGTDVTEVVAVRLEWACTGREPGACALCPPWARPRSVGGRKGVRASPAAYKVCLREALFAFLPRMVFGMYYNLPLPVLKNGALALLVRRRPSQALLRRNEAFVTLLPWVPLPCWSRQQLEPWGVQPRLVEAAQDCQGSRCSEWSSATPRTSCTKCRITARRGAHSVPPPGSGKNPAHGDGPHGRARRDAWCRADARALPAGLGGALRNLPLRGPRVLPEPGADCEASTTSTWENSSLVFPEDKVSAAARGHHPTLGAHAKFTSYSFDVDEFLRLLGKAIDHVRKARPRTYAAEPSAVVGEPRTAHDEM</sequence>
<keyword evidence="3" id="KW-1185">Reference proteome</keyword>
<dbReference type="AlphaFoldDB" id="A0A9J6H4R1"/>
<organism evidence="2 3">
    <name type="scientific">Haemaphysalis longicornis</name>
    <name type="common">Bush tick</name>
    <dbReference type="NCBI Taxonomy" id="44386"/>
    <lineage>
        <taxon>Eukaryota</taxon>
        <taxon>Metazoa</taxon>
        <taxon>Ecdysozoa</taxon>
        <taxon>Arthropoda</taxon>
        <taxon>Chelicerata</taxon>
        <taxon>Arachnida</taxon>
        <taxon>Acari</taxon>
        <taxon>Parasitiformes</taxon>
        <taxon>Ixodida</taxon>
        <taxon>Ixodoidea</taxon>
        <taxon>Ixodidae</taxon>
        <taxon>Haemaphysalinae</taxon>
        <taxon>Haemaphysalis</taxon>
    </lineage>
</organism>
<protein>
    <submittedName>
        <fullName evidence="2">Uncharacterized protein</fullName>
    </submittedName>
</protein>
<name>A0A9J6H4R1_HAELO</name>